<feature type="compositionally biased region" description="Low complexity" evidence="1">
    <location>
        <begin position="21"/>
        <end position="30"/>
    </location>
</feature>
<sequence>MLACEQLLAGTPSSIVSIMAGRPPKQQPQQPLLPPRRPGRPTKLEQQQRKLLQQQQLQPQQQLQYPQPEQLQYPQNSQHQLLRIPPQLKQLKQPQQPQQSQQNMVNYSPLDLLAIYTERRYQQEIEASVGTNHNNTLTMLSAVASEVRSRGTKRSIEDVEGRGRPRKYVDQQQQPQQQLQHPQSQRLQYPQYPPPQQLQYPQIPQQQNVVNYSLLYSVITSAERQYQQKIEPIVEINLTMHPAIKSEVKIQDKKRRIKDVKAKMFFIQEFEDDTIYTGANIKLCFFVKCIHESLFGKAAYYNNGKLLFGLEEFQIQNLLNDWI</sequence>
<feature type="compositionally biased region" description="Low complexity" evidence="1">
    <location>
        <begin position="49"/>
        <end position="66"/>
    </location>
</feature>
<feature type="region of interest" description="Disordered" evidence="1">
    <location>
        <begin position="20"/>
        <end position="66"/>
    </location>
</feature>
<feature type="region of interest" description="Disordered" evidence="1">
    <location>
        <begin position="145"/>
        <end position="196"/>
    </location>
</feature>
<accession>A0A9N8YV82</accession>
<gene>
    <name evidence="2" type="ORF">DEBURN_LOCUS2348</name>
</gene>
<dbReference type="AlphaFoldDB" id="A0A9N8YV82"/>
<feature type="compositionally biased region" description="Low complexity" evidence="1">
    <location>
        <begin position="171"/>
        <end position="190"/>
    </location>
</feature>
<dbReference type="EMBL" id="CAJVPK010000126">
    <property type="protein sequence ID" value="CAG8454702.1"/>
    <property type="molecule type" value="Genomic_DNA"/>
</dbReference>
<comment type="caution">
    <text evidence="2">The sequence shown here is derived from an EMBL/GenBank/DDBJ whole genome shotgun (WGS) entry which is preliminary data.</text>
</comment>
<feature type="compositionally biased region" description="Basic and acidic residues" evidence="1">
    <location>
        <begin position="154"/>
        <end position="169"/>
    </location>
</feature>
<name>A0A9N8YV82_9GLOM</name>
<evidence type="ECO:0000256" key="1">
    <source>
        <dbReference type="SAM" id="MobiDB-lite"/>
    </source>
</evidence>
<dbReference type="Proteomes" id="UP000789706">
    <property type="component" value="Unassembled WGS sequence"/>
</dbReference>
<keyword evidence="3" id="KW-1185">Reference proteome</keyword>
<protein>
    <submittedName>
        <fullName evidence="2">132_t:CDS:1</fullName>
    </submittedName>
</protein>
<evidence type="ECO:0000313" key="3">
    <source>
        <dbReference type="Proteomes" id="UP000789706"/>
    </source>
</evidence>
<organism evidence="2 3">
    <name type="scientific">Diversispora eburnea</name>
    <dbReference type="NCBI Taxonomy" id="1213867"/>
    <lineage>
        <taxon>Eukaryota</taxon>
        <taxon>Fungi</taxon>
        <taxon>Fungi incertae sedis</taxon>
        <taxon>Mucoromycota</taxon>
        <taxon>Glomeromycotina</taxon>
        <taxon>Glomeromycetes</taxon>
        <taxon>Diversisporales</taxon>
        <taxon>Diversisporaceae</taxon>
        <taxon>Diversispora</taxon>
    </lineage>
</organism>
<dbReference type="OrthoDB" id="10664623at2759"/>
<reference evidence="2" key="1">
    <citation type="submission" date="2021-06" db="EMBL/GenBank/DDBJ databases">
        <authorList>
            <person name="Kallberg Y."/>
            <person name="Tangrot J."/>
            <person name="Rosling A."/>
        </authorList>
    </citation>
    <scope>NUCLEOTIDE SEQUENCE</scope>
    <source>
        <strain evidence="2">AZ414A</strain>
    </source>
</reference>
<evidence type="ECO:0000313" key="2">
    <source>
        <dbReference type="EMBL" id="CAG8454702.1"/>
    </source>
</evidence>
<proteinExistence type="predicted"/>